<accession>X7DZY3</accession>
<comment type="caution">
    <text evidence="1">The sequence shown here is derived from an EMBL/GenBank/DDBJ whole genome shotgun (WGS) entry which is preliminary data.</text>
</comment>
<dbReference type="Proteomes" id="UP000054058">
    <property type="component" value="Unassembled WGS sequence"/>
</dbReference>
<reference evidence="1 2" key="1">
    <citation type="submission" date="2014-01" db="EMBL/GenBank/DDBJ databases">
        <title>Marinomonas ushuaiensis DSM 15871 Genome Sequencing.</title>
        <authorList>
            <person name="Lai Q."/>
            <person name="Shao Z.S."/>
        </authorList>
    </citation>
    <scope>NUCLEOTIDE SEQUENCE [LARGE SCALE GENOMIC DNA]</scope>
    <source>
        <strain evidence="1 2">DSM 15871</strain>
    </source>
</reference>
<dbReference type="AlphaFoldDB" id="X7DZY3"/>
<evidence type="ECO:0000313" key="2">
    <source>
        <dbReference type="Proteomes" id="UP000054058"/>
    </source>
</evidence>
<sequence length="52" mass="5520">MNGFGLAILNNVIVGLKAQPTVENANYVCITTLEHGNEKPVSGFLADSKFSP</sequence>
<name>X7DZY3_9GAMM</name>
<evidence type="ECO:0000313" key="1">
    <source>
        <dbReference type="EMBL" id="ETX09369.1"/>
    </source>
</evidence>
<organism evidence="1 2">
    <name type="scientific">Marinomonas ushuaiensis DSM 15871</name>
    <dbReference type="NCBI Taxonomy" id="1122207"/>
    <lineage>
        <taxon>Bacteria</taxon>
        <taxon>Pseudomonadati</taxon>
        <taxon>Pseudomonadota</taxon>
        <taxon>Gammaproteobacteria</taxon>
        <taxon>Oceanospirillales</taxon>
        <taxon>Oceanospirillaceae</taxon>
        <taxon>Marinomonas</taxon>
    </lineage>
</organism>
<dbReference type="PATRIC" id="fig|1122207.3.peg.3163"/>
<dbReference type="EMBL" id="JAMB01000029">
    <property type="protein sequence ID" value="ETX09369.1"/>
    <property type="molecule type" value="Genomic_DNA"/>
</dbReference>
<keyword evidence="2" id="KW-1185">Reference proteome</keyword>
<protein>
    <submittedName>
        <fullName evidence="1">Uncharacterized protein</fullName>
    </submittedName>
</protein>
<gene>
    <name evidence="1" type="ORF">MUS1_09125</name>
</gene>
<proteinExistence type="predicted"/>